<dbReference type="InterPro" id="IPR034746">
    <property type="entry name" value="POTRA"/>
</dbReference>
<dbReference type="PANTHER" id="PTHR37820:SF1">
    <property type="entry name" value="CELL DIVISION PROTEIN FTSQ"/>
    <property type="match status" value="1"/>
</dbReference>
<feature type="domain" description="POTRA" evidence="10">
    <location>
        <begin position="32"/>
        <end position="101"/>
    </location>
</feature>
<accession>A0A977KSN7</accession>
<dbReference type="Proteomes" id="UP001065613">
    <property type="component" value="Chromosome"/>
</dbReference>
<sequence>MKVWQSLWRFSVLCSAVGGLVWLMSWPEWSIRDRTQVQLKGNQWVSSDQLYKQVPLVYPQSIWQLSTQQISQKMSTIPSLEKVDVTRQLLPAQLTITVRERRPVALAVTTEGPGFVDREGIFIPAASYEKTAIQVKLPKSPLFLGYDPQYQTFWKNLYPLLAQSSVKIDIINGRNPSNLTMKTDLGMVYLGSNLSQFPQQLQVLNLMKQLPSRVPPHRVAYIDLTQPKAPSVQITMPSPKQSPASNVKKP</sequence>
<keyword evidence="2" id="KW-1003">Cell membrane</keyword>
<dbReference type="InterPro" id="IPR013685">
    <property type="entry name" value="POTRA_FtsQ_type"/>
</dbReference>
<evidence type="ECO:0000256" key="7">
    <source>
        <dbReference type="ARBA" id="ARBA00023306"/>
    </source>
</evidence>
<evidence type="ECO:0000259" key="10">
    <source>
        <dbReference type="PROSITE" id="PS51779"/>
    </source>
</evidence>
<evidence type="ECO:0000256" key="9">
    <source>
        <dbReference type="SAM" id="Phobius"/>
    </source>
</evidence>
<evidence type="ECO:0000313" key="11">
    <source>
        <dbReference type="EMBL" id="UXE59057.1"/>
    </source>
</evidence>
<evidence type="ECO:0000256" key="8">
    <source>
        <dbReference type="SAM" id="MobiDB-lite"/>
    </source>
</evidence>
<proteinExistence type="predicted"/>
<organism evidence="11">
    <name type="scientific">Woronichinia naegeliana WA131</name>
    <dbReference type="NCBI Taxonomy" id="2824559"/>
    <lineage>
        <taxon>Bacteria</taxon>
        <taxon>Bacillati</taxon>
        <taxon>Cyanobacteriota</taxon>
        <taxon>Cyanophyceae</taxon>
        <taxon>Synechococcales</taxon>
        <taxon>Coelosphaeriaceae</taxon>
        <taxon>Woronichinia</taxon>
    </lineage>
</organism>
<dbReference type="AlphaFoldDB" id="A0A977KSN7"/>
<dbReference type="Gene3D" id="3.10.20.310">
    <property type="entry name" value="membrane protein fhac"/>
    <property type="match status" value="1"/>
</dbReference>
<keyword evidence="6 9" id="KW-0472">Membrane</keyword>
<keyword evidence="7" id="KW-0131">Cell cycle</keyword>
<feature type="region of interest" description="Disordered" evidence="8">
    <location>
        <begin position="231"/>
        <end position="250"/>
    </location>
</feature>
<feature type="compositionally biased region" description="Polar residues" evidence="8">
    <location>
        <begin position="232"/>
        <end position="250"/>
    </location>
</feature>
<evidence type="ECO:0000256" key="5">
    <source>
        <dbReference type="ARBA" id="ARBA00022989"/>
    </source>
</evidence>
<keyword evidence="4 9" id="KW-0812">Transmembrane</keyword>
<keyword evidence="5 9" id="KW-1133">Transmembrane helix</keyword>
<dbReference type="PANTHER" id="PTHR37820">
    <property type="entry name" value="CELL DIVISION PROTEIN DIVIB"/>
    <property type="match status" value="1"/>
</dbReference>
<dbReference type="Pfam" id="PF08478">
    <property type="entry name" value="POTRA_1"/>
    <property type="match status" value="1"/>
</dbReference>
<evidence type="ECO:0000256" key="3">
    <source>
        <dbReference type="ARBA" id="ARBA00022618"/>
    </source>
</evidence>
<feature type="transmembrane region" description="Helical" evidence="9">
    <location>
        <begin position="6"/>
        <end position="24"/>
    </location>
</feature>
<protein>
    <submittedName>
        <fullName evidence="11">FtsQ-type POTRA domain-containing protein</fullName>
    </submittedName>
</protein>
<evidence type="ECO:0000256" key="4">
    <source>
        <dbReference type="ARBA" id="ARBA00022692"/>
    </source>
</evidence>
<dbReference type="GO" id="GO:0005886">
    <property type="term" value="C:plasma membrane"/>
    <property type="evidence" value="ECO:0007669"/>
    <property type="project" value="TreeGrafter"/>
</dbReference>
<dbReference type="InterPro" id="IPR050487">
    <property type="entry name" value="FtsQ_DivIB"/>
</dbReference>
<dbReference type="KEGG" id="wna:KA717_24285"/>
<evidence type="ECO:0000256" key="1">
    <source>
        <dbReference type="ARBA" id="ARBA00004370"/>
    </source>
</evidence>
<comment type="subcellular location">
    <subcellularLocation>
        <location evidence="1">Membrane</location>
    </subcellularLocation>
</comment>
<reference evidence="11" key="1">
    <citation type="submission" date="2021-04" db="EMBL/GenBank/DDBJ databases">
        <title>Genome sequence of Woronichinia naegeliana from Washington state freshwater lake bloom.</title>
        <authorList>
            <person name="Dreher T.W."/>
        </authorList>
    </citation>
    <scope>NUCLEOTIDE SEQUENCE</scope>
    <source>
        <strain evidence="11">WA131</strain>
    </source>
</reference>
<dbReference type="GO" id="GO:0051301">
    <property type="term" value="P:cell division"/>
    <property type="evidence" value="ECO:0007669"/>
    <property type="project" value="UniProtKB-KW"/>
</dbReference>
<gene>
    <name evidence="11" type="ORF">KA717_24285</name>
</gene>
<keyword evidence="3" id="KW-0132">Cell division</keyword>
<name>A0A977KSN7_9CYAN</name>
<evidence type="ECO:0000256" key="6">
    <source>
        <dbReference type="ARBA" id="ARBA00023136"/>
    </source>
</evidence>
<dbReference type="EMBL" id="CP073041">
    <property type="protein sequence ID" value="UXE59057.1"/>
    <property type="molecule type" value="Genomic_DNA"/>
</dbReference>
<evidence type="ECO:0000256" key="2">
    <source>
        <dbReference type="ARBA" id="ARBA00022475"/>
    </source>
</evidence>
<dbReference type="PROSITE" id="PS51779">
    <property type="entry name" value="POTRA"/>
    <property type="match status" value="1"/>
</dbReference>